<name>A0A6N9IP55_9LACO</name>
<evidence type="ECO:0000313" key="1">
    <source>
        <dbReference type="EMBL" id="MYY64049.1"/>
    </source>
</evidence>
<evidence type="ECO:0000313" key="2">
    <source>
        <dbReference type="Proteomes" id="UP000471678"/>
    </source>
</evidence>
<keyword evidence="1" id="KW-0547">Nucleotide-binding</keyword>
<dbReference type="RefSeq" id="WP_161022124.1">
    <property type="nucleotide sequence ID" value="NZ_VSUB01000001.1"/>
</dbReference>
<protein>
    <submittedName>
        <fullName evidence="1">ATP-binding protein</fullName>
    </submittedName>
</protein>
<proteinExistence type="predicted"/>
<dbReference type="Pfam" id="PF13479">
    <property type="entry name" value="AAA_24"/>
    <property type="match status" value="1"/>
</dbReference>
<sequence length="356" mass="40190">MSKYEVQQTMQIEPMKVLIYGVEGIGKTTFASKFPDPIFIDTEGSTGFINARKLPNPTSWTMLLDELEDIKSEPRGKTLIIDTLDWAERLAKKYLMDKNKWAAIDSTNYGSRYVALSDEIGKLLNKLTEIKDVGINVVLTAHAETKKHELPDEMGQYDKYTLKLEKRDAGLAKEWADMILFFNYKTTIISDSKSNSKKATGGQRVMYTTHKPAWDAKNRLGLPDELPIDFEAIRELFEAKTGMSTTQIKSESTQIPQKHQQIPLPEEPPVIEDEPELVEAQAAPAFNEEIPSSIPQSLADLMTVNHVTTDEIMQVIYVGGFMPQGTPLENVPAELWGHLASNWDKVLNMLETQIRK</sequence>
<dbReference type="GO" id="GO:0005524">
    <property type="term" value="F:ATP binding"/>
    <property type="evidence" value="ECO:0007669"/>
    <property type="project" value="UniProtKB-KW"/>
</dbReference>
<dbReference type="AlphaFoldDB" id="A0A6N9IP55"/>
<dbReference type="EMBL" id="VSUB01000001">
    <property type="protein sequence ID" value="MYY64049.1"/>
    <property type="molecule type" value="Genomic_DNA"/>
</dbReference>
<accession>A0A6N9IP55</accession>
<gene>
    <name evidence="1" type="ORF">FYL25_01115</name>
</gene>
<organism evidence="1 2">
    <name type="scientific">Ligilactobacillus salivarius</name>
    <dbReference type="NCBI Taxonomy" id="1624"/>
    <lineage>
        <taxon>Bacteria</taxon>
        <taxon>Bacillati</taxon>
        <taxon>Bacillota</taxon>
        <taxon>Bacilli</taxon>
        <taxon>Lactobacillales</taxon>
        <taxon>Lactobacillaceae</taxon>
        <taxon>Ligilactobacillus</taxon>
    </lineage>
</organism>
<comment type="caution">
    <text evidence="1">The sequence shown here is derived from an EMBL/GenBank/DDBJ whole genome shotgun (WGS) entry which is preliminary data.</text>
</comment>
<dbReference type="InterPro" id="IPR027417">
    <property type="entry name" value="P-loop_NTPase"/>
</dbReference>
<keyword evidence="1" id="KW-0067">ATP-binding</keyword>
<dbReference type="SUPFAM" id="SSF52540">
    <property type="entry name" value="P-loop containing nucleoside triphosphate hydrolases"/>
    <property type="match status" value="1"/>
</dbReference>
<reference evidence="1 2" key="1">
    <citation type="journal article" date="2020" name="Food Funct.">
        <title>Screening of Lactobacillus salivarius strains from the feces of Chinese populations and the evaluation of their effects against intestinal inflammation in mice.</title>
        <authorList>
            <person name="Zhai Q."/>
            <person name="Shen X."/>
            <person name="Cen S."/>
            <person name="Zhang C."/>
            <person name="Tian F."/>
            <person name="Zhao J."/>
            <person name="Zhang H."/>
            <person name="Xue Y."/>
            <person name="Chen W."/>
        </authorList>
    </citation>
    <scope>NUCLEOTIDE SEQUENCE [LARGE SCALE GENOMIC DNA]</scope>
    <source>
        <strain evidence="1 2">FYNDL5_1.scaf</strain>
    </source>
</reference>
<dbReference type="Proteomes" id="UP000471678">
    <property type="component" value="Unassembled WGS sequence"/>
</dbReference>